<dbReference type="InterPro" id="IPR009051">
    <property type="entry name" value="Helical_ferredxn"/>
</dbReference>
<dbReference type="NCBIfam" id="TIGR02910">
    <property type="entry name" value="sulfite_red_A"/>
    <property type="match status" value="1"/>
</dbReference>
<feature type="domain" description="4Fe-4S ferredoxin-type" evidence="4">
    <location>
        <begin position="218"/>
        <end position="249"/>
    </location>
</feature>
<dbReference type="STRING" id="545694.TREPR_1701"/>
<evidence type="ECO:0000313" key="6">
    <source>
        <dbReference type="Proteomes" id="UP000009223"/>
    </source>
</evidence>
<keyword evidence="3" id="KW-0411">Iron-sulfur</keyword>
<evidence type="ECO:0000256" key="3">
    <source>
        <dbReference type="ARBA" id="ARBA00023014"/>
    </source>
</evidence>
<dbReference type="HOGENOM" id="CLU_046702_0_1_12"/>
<dbReference type="PROSITE" id="PS00198">
    <property type="entry name" value="4FE4S_FER_1"/>
    <property type="match status" value="2"/>
</dbReference>
<dbReference type="EMBL" id="CP001843">
    <property type="protein sequence ID" value="AEF83632.1"/>
    <property type="molecule type" value="Genomic_DNA"/>
</dbReference>
<reference evidence="6" key="1">
    <citation type="submission" date="2009-12" db="EMBL/GenBank/DDBJ databases">
        <title>Complete sequence of Treponema primitia strain ZAS-2.</title>
        <authorList>
            <person name="Tetu S.G."/>
            <person name="Matson E."/>
            <person name="Ren Q."/>
            <person name="Seshadri R."/>
            <person name="Elbourne L."/>
            <person name="Hassan K.A."/>
            <person name="Durkin A."/>
            <person name="Radune D."/>
            <person name="Mohamoud Y."/>
            <person name="Shay R."/>
            <person name="Jin S."/>
            <person name="Zhang X."/>
            <person name="Lucey K."/>
            <person name="Ballor N.R."/>
            <person name="Ottesen E."/>
            <person name="Rosenthal R."/>
            <person name="Allen A."/>
            <person name="Leadbetter J.R."/>
            <person name="Paulsen I.T."/>
        </authorList>
    </citation>
    <scope>NUCLEOTIDE SEQUENCE [LARGE SCALE GENOMIC DNA]</scope>
    <source>
        <strain evidence="6">ATCC BAA-887 / DSM 12427 / ZAS-2</strain>
    </source>
</reference>
<evidence type="ECO:0000256" key="1">
    <source>
        <dbReference type="ARBA" id="ARBA00022723"/>
    </source>
</evidence>
<evidence type="ECO:0000313" key="5">
    <source>
        <dbReference type="EMBL" id="AEF83632.1"/>
    </source>
</evidence>
<accession>F5YMW6</accession>
<dbReference type="eggNOG" id="COG0479">
    <property type="taxonomic scope" value="Bacteria"/>
</dbReference>
<evidence type="ECO:0000256" key="2">
    <source>
        <dbReference type="ARBA" id="ARBA00023004"/>
    </source>
</evidence>
<dbReference type="GO" id="GO:0016491">
    <property type="term" value="F:oxidoreductase activity"/>
    <property type="evidence" value="ECO:0007669"/>
    <property type="project" value="UniProtKB-KW"/>
</dbReference>
<dbReference type="PANTHER" id="PTHR40447">
    <property type="entry name" value="ANAEROBIC SULFITE REDUCTASE SUBUNIT A"/>
    <property type="match status" value="1"/>
</dbReference>
<dbReference type="Pfam" id="PF17179">
    <property type="entry name" value="Fer4_22"/>
    <property type="match status" value="1"/>
</dbReference>
<protein>
    <submittedName>
        <fullName evidence="5">Sulfite reductase, subunit A</fullName>
        <ecNumber evidence="5">1.8.-.-</ecNumber>
    </submittedName>
</protein>
<dbReference type="AlphaFoldDB" id="F5YMW6"/>
<proteinExistence type="predicted"/>
<dbReference type="InterPro" id="IPR014259">
    <property type="entry name" value="Sulphite_reductase_A"/>
</dbReference>
<reference evidence="5 6" key="2">
    <citation type="journal article" date="2011" name="ISME J.">
        <title>RNA-seq reveals cooperative metabolic interactions between two termite-gut spirochete species in co-culture.</title>
        <authorList>
            <person name="Rosenthal A.Z."/>
            <person name="Matson E.G."/>
            <person name="Eldar A."/>
            <person name="Leadbetter J.R."/>
        </authorList>
    </citation>
    <scope>NUCLEOTIDE SEQUENCE [LARGE SCALE GENOMIC DNA]</scope>
    <source>
        <strain evidence="6">ATCC BAA-887 / DSM 12427 / ZAS-2</strain>
    </source>
</reference>
<dbReference type="PROSITE" id="PS51379">
    <property type="entry name" value="4FE4S_FER_2"/>
    <property type="match status" value="2"/>
</dbReference>
<dbReference type="PANTHER" id="PTHR40447:SF1">
    <property type="entry name" value="ANAEROBIC SULFITE REDUCTASE SUBUNIT A"/>
    <property type="match status" value="1"/>
</dbReference>
<dbReference type="InterPro" id="IPR017896">
    <property type="entry name" value="4Fe4S_Fe-S-bd"/>
</dbReference>
<dbReference type="EC" id="1.8.-.-" evidence="5"/>
<dbReference type="Gene3D" id="1.10.1060.10">
    <property type="entry name" value="Alpha-helical ferredoxin"/>
    <property type="match status" value="1"/>
</dbReference>
<dbReference type="InterPro" id="IPR017900">
    <property type="entry name" value="4Fe4S_Fe_S_CS"/>
</dbReference>
<dbReference type="GO" id="GO:0051536">
    <property type="term" value="F:iron-sulfur cluster binding"/>
    <property type="evidence" value="ECO:0007669"/>
    <property type="project" value="UniProtKB-KW"/>
</dbReference>
<dbReference type="SUPFAM" id="SSF46548">
    <property type="entry name" value="alpha-helical ferredoxin"/>
    <property type="match status" value="1"/>
</dbReference>
<keyword evidence="1" id="KW-0479">Metal-binding</keyword>
<sequence>MGYILSKEGLNKILSALSKEYMIFAPKIFENGNKFSDLPLVRYGRVNSVDEIAFDAKSSNSFKETFMPISQTLFFFTEDAVKEADSPLAGQKGAIVFLRSCDIHALKRLDEIYLNNSEADYYYKRVRDKIKFVLLPCKEPFASCFCVDMQSNKTESYDASVEIDGENTVCIDCKNHEWDCFFKEAAQKVLPVTPSFVVETKTRVSVPEQLSAAQATALGFWAEYDGRCINCGRCNFSCPTCTCYTMQDLFYSDNGRAGERRRVWASCMVDGFTDVAGGGAYRKKNGERMRFKALHKVLDFKQRFGYTMCVGCGRCDDICPEYISFSTIINRLSGEVTQNGGE</sequence>
<organism evidence="5 6">
    <name type="scientific">Treponema primitia (strain ATCC BAA-887 / DSM 12427 / ZAS-2)</name>
    <dbReference type="NCBI Taxonomy" id="545694"/>
    <lineage>
        <taxon>Bacteria</taxon>
        <taxon>Pseudomonadati</taxon>
        <taxon>Spirochaetota</taxon>
        <taxon>Spirochaetia</taxon>
        <taxon>Spirochaetales</taxon>
        <taxon>Treponemataceae</taxon>
        <taxon>Treponema</taxon>
    </lineage>
</organism>
<dbReference type="Proteomes" id="UP000009223">
    <property type="component" value="Chromosome"/>
</dbReference>
<name>F5YMW6_TREPZ</name>
<dbReference type="OrthoDB" id="9796486at2"/>
<evidence type="ECO:0000259" key="4">
    <source>
        <dbReference type="PROSITE" id="PS51379"/>
    </source>
</evidence>
<dbReference type="RefSeq" id="WP_015708423.1">
    <property type="nucleotide sequence ID" value="NC_015578.1"/>
</dbReference>
<keyword evidence="6" id="KW-1185">Reference proteome</keyword>
<keyword evidence="5" id="KW-0560">Oxidoreductase</keyword>
<keyword evidence="2" id="KW-0408">Iron</keyword>
<gene>
    <name evidence="5" type="primary">asrA</name>
    <name evidence="5" type="ordered locus">TREPR_1701</name>
</gene>
<dbReference type="GO" id="GO:0046872">
    <property type="term" value="F:metal ion binding"/>
    <property type="evidence" value="ECO:0007669"/>
    <property type="project" value="UniProtKB-KW"/>
</dbReference>
<dbReference type="KEGG" id="tpi:TREPR_1701"/>
<feature type="domain" description="4Fe-4S ferredoxin-type" evidence="4">
    <location>
        <begin position="300"/>
        <end position="328"/>
    </location>
</feature>